<dbReference type="PANTHER" id="PTHR13696:SF52">
    <property type="entry name" value="PARA FAMILY PROTEIN CT_582"/>
    <property type="match status" value="1"/>
</dbReference>
<evidence type="ECO:0000313" key="4">
    <source>
        <dbReference type="Proteomes" id="UP000825388"/>
    </source>
</evidence>
<dbReference type="EMBL" id="LOKL01000131">
    <property type="protein sequence ID" value="MBZ3925555.1"/>
    <property type="molecule type" value="Genomic_DNA"/>
</dbReference>
<proteinExistence type="predicted"/>
<sequence>MEHAQQDLNSHGESMSTSAEQSPTPAIPAIGADYLVQLGDRIGQMVMRAKDFSHPSKLNPEQGESRRLSLREIADSIGVSHSTVNRVAATMAASEGAGGDESGKPAGRTGYRYTLAEAVALRNAVTELPEIRKKGKLSRRRGPGEPCVTLGIMNFKGGVAKSTTTAHTGAYLSLHGYRVLVIDMDPQATLSTLLGIHPDIELDVDDTLLPYFEGKESSLSYCIRKTEIPTLDVIPSNVGLAAADLVLPSRQRDKRQAGDLSWFYMKVLEEGIATIEADYDVILIDCPPSMSYLTTVATQACDALLVPMRPSMPDFASSAQFIRMFGGFQQEVDEVVGRPKEYDWVQVLVTLGENNNASAEMEAIIRKAYGDLVLAEKFPYLTAVARAAKVMRTIYDVARADADSRQLSKAMNIVNQLCQSIEARILLTRARLSAHDAAAGAGGVEAA</sequence>
<dbReference type="SUPFAM" id="SSF52540">
    <property type="entry name" value="P-loop containing nucleoside triphosphate hydrolases"/>
    <property type="match status" value="1"/>
</dbReference>
<evidence type="ECO:0000313" key="3">
    <source>
        <dbReference type="EMBL" id="MBZ3925555.1"/>
    </source>
</evidence>
<comment type="caution">
    <text evidence="3">The sequence shown here is derived from an EMBL/GenBank/DDBJ whole genome shotgun (WGS) entry which is preliminary data.</text>
</comment>
<organism evidence="3 4">
    <name type="scientific">Xanthomonas citri pv. sesbaniae</name>
    <dbReference type="NCBI Taxonomy" id="473425"/>
    <lineage>
        <taxon>Bacteria</taxon>
        <taxon>Pseudomonadati</taxon>
        <taxon>Pseudomonadota</taxon>
        <taxon>Gammaproteobacteria</taxon>
        <taxon>Lysobacterales</taxon>
        <taxon>Lysobacteraceae</taxon>
        <taxon>Xanthomonas</taxon>
    </lineage>
</organism>
<dbReference type="AlphaFoldDB" id="A0AAW4RR84"/>
<evidence type="ECO:0000256" key="1">
    <source>
        <dbReference type="SAM" id="MobiDB-lite"/>
    </source>
</evidence>
<feature type="region of interest" description="Disordered" evidence="1">
    <location>
        <begin position="1"/>
        <end position="26"/>
    </location>
</feature>
<feature type="domain" description="AAA" evidence="2">
    <location>
        <begin position="151"/>
        <end position="331"/>
    </location>
</feature>
<protein>
    <submittedName>
        <fullName evidence="3">Replication protein A</fullName>
    </submittedName>
</protein>
<dbReference type="InterPro" id="IPR025669">
    <property type="entry name" value="AAA_dom"/>
</dbReference>
<reference evidence="3" key="1">
    <citation type="submission" date="2015-12" db="EMBL/GenBank/DDBJ databases">
        <authorList>
            <person name="Bansal K."/>
            <person name="Midha S."/>
            <person name="Patil P.B."/>
        </authorList>
    </citation>
    <scope>NUCLEOTIDE SEQUENCE</scope>
    <source>
        <strain evidence="3">LMG867</strain>
    </source>
</reference>
<dbReference type="InterPro" id="IPR027417">
    <property type="entry name" value="P-loop_NTPase"/>
</dbReference>
<name>A0AAW4RR84_XANCI</name>
<dbReference type="Gene3D" id="3.40.50.300">
    <property type="entry name" value="P-loop containing nucleotide triphosphate hydrolases"/>
    <property type="match status" value="1"/>
</dbReference>
<dbReference type="CDD" id="cd02042">
    <property type="entry name" value="ParAB_family"/>
    <property type="match status" value="1"/>
</dbReference>
<feature type="compositionally biased region" description="Polar residues" evidence="1">
    <location>
        <begin position="1"/>
        <end position="24"/>
    </location>
</feature>
<evidence type="ECO:0000259" key="2">
    <source>
        <dbReference type="Pfam" id="PF13614"/>
    </source>
</evidence>
<dbReference type="InterPro" id="IPR050678">
    <property type="entry name" value="DNA_Partitioning_ATPase"/>
</dbReference>
<dbReference type="PANTHER" id="PTHR13696">
    <property type="entry name" value="P-LOOP CONTAINING NUCLEOSIDE TRIPHOSPHATE HYDROLASE"/>
    <property type="match status" value="1"/>
</dbReference>
<dbReference type="Pfam" id="PF13614">
    <property type="entry name" value="AAA_31"/>
    <property type="match status" value="1"/>
</dbReference>
<dbReference type="Proteomes" id="UP000825388">
    <property type="component" value="Unassembled WGS sequence"/>
</dbReference>
<accession>A0AAW4RR84</accession>
<gene>
    <name evidence="3" type="ORF">Xseb_16385</name>
</gene>